<dbReference type="CDD" id="cd04301">
    <property type="entry name" value="NAT_SF"/>
    <property type="match status" value="1"/>
</dbReference>
<dbReference type="InterPro" id="IPR016181">
    <property type="entry name" value="Acyl_CoA_acyltransferase"/>
</dbReference>
<protein>
    <recommendedName>
        <fullName evidence="3">N-acetyltransferase domain-containing protein</fullName>
    </recommendedName>
</protein>
<evidence type="ECO:0000313" key="1">
    <source>
        <dbReference type="EMBL" id="BBH54135.1"/>
    </source>
</evidence>
<reference evidence="1 2" key="1">
    <citation type="submission" date="2018-12" db="EMBL/GenBank/DDBJ databases">
        <title>Rubrispira sanarue gen. nov., sp., nov., a member of the order Silvanigrellales, isolated from a brackish lake in Hamamatsu Japan.</title>
        <authorList>
            <person name="Maejima Y."/>
            <person name="Iino T."/>
            <person name="Muraguchi Y."/>
            <person name="Fukuda K."/>
            <person name="Nojiri H."/>
            <person name="Ohkuma M."/>
            <person name="Moriuchi R."/>
            <person name="Dohra H."/>
            <person name="Kimbara K."/>
            <person name="Shintani M."/>
        </authorList>
    </citation>
    <scope>NUCLEOTIDE SEQUENCE [LARGE SCALE GENOMIC DNA]</scope>
    <source>
        <strain evidence="1 2">RF1110005</strain>
    </source>
</reference>
<accession>A0A4P2VWY9</accession>
<sequence length="225" mass="26581">MKDSDYRFCLLNDDYFMQAKSCLIKVFIKNEPMGKHLKLSEHELTEFVEGLLIHAFPQKLSWIAIDKSTEKLVAVRVLTDAFNDYSPSIRSSENFKIIFNFLESLYINHEHILQVKKATLLHTWMTAVKEEHHQKGLLKALFKHGAHWAKKQGFQHCIGEATNIHNLNFLKKYTQFSELNSIEYKKFAYNNSYPFQNLEEHFEGALYYYPLEYFPEVEKDIFAIN</sequence>
<dbReference type="AlphaFoldDB" id="A0A4P2VWY9"/>
<name>A0A4P2VWY9_FLUSA</name>
<dbReference type="OrthoDB" id="9796919at2"/>
<dbReference type="GO" id="GO:0008080">
    <property type="term" value="F:N-acetyltransferase activity"/>
    <property type="evidence" value="ECO:0007669"/>
    <property type="project" value="TreeGrafter"/>
</dbReference>
<evidence type="ECO:0008006" key="3">
    <source>
        <dbReference type="Google" id="ProtNLM"/>
    </source>
</evidence>
<organism evidence="1 2">
    <name type="scientific">Fluviispira sanaruensis</name>
    <dbReference type="NCBI Taxonomy" id="2493639"/>
    <lineage>
        <taxon>Bacteria</taxon>
        <taxon>Pseudomonadati</taxon>
        <taxon>Bdellovibrionota</taxon>
        <taxon>Oligoflexia</taxon>
        <taxon>Silvanigrellales</taxon>
        <taxon>Silvanigrellaceae</taxon>
        <taxon>Fluviispira</taxon>
    </lineage>
</organism>
<dbReference type="EMBL" id="AP019368">
    <property type="protein sequence ID" value="BBH54135.1"/>
    <property type="molecule type" value="Genomic_DNA"/>
</dbReference>
<gene>
    <name evidence="1" type="ORF">JCM31447_25930</name>
</gene>
<keyword evidence="2" id="KW-1185">Reference proteome</keyword>
<dbReference type="PANTHER" id="PTHR20905:SF1">
    <property type="entry name" value="AT07410P-RELATED"/>
    <property type="match status" value="1"/>
</dbReference>
<dbReference type="KEGG" id="sbf:JCM31447_25930"/>
<dbReference type="SUPFAM" id="SSF55729">
    <property type="entry name" value="Acyl-CoA N-acyltransferases (Nat)"/>
    <property type="match status" value="1"/>
</dbReference>
<proteinExistence type="predicted"/>
<evidence type="ECO:0000313" key="2">
    <source>
        <dbReference type="Proteomes" id="UP000291236"/>
    </source>
</evidence>
<dbReference type="Proteomes" id="UP000291236">
    <property type="component" value="Chromosome"/>
</dbReference>
<dbReference type="Gene3D" id="3.40.630.30">
    <property type="match status" value="1"/>
</dbReference>
<dbReference type="PANTHER" id="PTHR20905">
    <property type="entry name" value="N-ACETYLTRANSFERASE-RELATED"/>
    <property type="match status" value="1"/>
</dbReference>
<dbReference type="RefSeq" id="WP_130611312.1">
    <property type="nucleotide sequence ID" value="NZ_AP019368.1"/>
</dbReference>